<name>W6Q609_PENRF</name>
<organism evidence="1 2">
    <name type="scientific">Penicillium roqueforti (strain FM164)</name>
    <dbReference type="NCBI Taxonomy" id="1365484"/>
    <lineage>
        <taxon>Eukaryota</taxon>
        <taxon>Fungi</taxon>
        <taxon>Dikarya</taxon>
        <taxon>Ascomycota</taxon>
        <taxon>Pezizomycotina</taxon>
        <taxon>Eurotiomycetes</taxon>
        <taxon>Eurotiomycetidae</taxon>
        <taxon>Eurotiales</taxon>
        <taxon>Aspergillaceae</taxon>
        <taxon>Penicillium</taxon>
    </lineage>
</organism>
<sequence length="56" mass="6699">MAFEIPFQNLTYSILVERILAFKSPQWYMLNSSSRYYPGILCKAQKHLRNDVFRRG</sequence>
<protein>
    <submittedName>
        <fullName evidence="1">Genomic scaffold, ProqFM164S02</fullName>
    </submittedName>
</protein>
<evidence type="ECO:0000313" key="2">
    <source>
        <dbReference type="Proteomes" id="UP000030686"/>
    </source>
</evidence>
<proteinExistence type="predicted"/>
<keyword evidence="2" id="KW-1185">Reference proteome</keyword>
<gene>
    <name evidence="1" type="ORF">PROQFM164_S02g001581</name>
</gene>
<accession>W6Q609</accession>
<reference evidence="1" key="1">
    <citation type="journal article" date="2014" name="Nat. Commun.">
        <title>Multiple recent horizontal transfers of a large genomic region in cheese making fungi.</title>
        <authorList>
            <person name="Cheeseman K."/>
            <person name="Ropars J."/>
            <person name="Renault P."/>
            <person name="Dupont J."/>
            <person name="Gouzy J."/>
            <person name="Branca A."/>
            <person name="Abraham A.L."/>
            <person name="Ceppi M."/>
            <person name="Conseiller E."/>
            <person name="Debuchy R."/>
            <person name="Malagnac F."/>
            <person name="Goarin A."/>
            <person name="Silar P."/>
            <person name="Lacoste S."/>
            <person name="Sallet E."/>
            <person name="Bensimon A."/>
            <person name="Giraud T."/>
            <person name="Brygoo Y."/>
        </authorList>
    </citation>
    <scope>NUCLEOTIDE SEQUENCE [LARGE SCALE GENOMIC DNA]</scope>
    <source>
        <strain evidence="1">FM164</strain>
    </source>
</reference>
<dbReference type="EMBL" id="HG792016">
    <property type="protein sequence ID" value="CDM31431.1"/>
    <property type="molecule type" value="Genomic_DNA"/>
</dbReference>
<dbReference type="AlphaFoldDB" id="W6Q609"/>
<evidence type="ECO:0000313" key="1">
    <source>
        <dbReference type="EMBL" id="CDM31431.1"/>
    </source>
</evidence>
<dbReference type="Proteomes" id="UP000030686">
    <property type="component" value="Unassembled WGS sequence"/>
</dbReference>